<dbReference type="OrthoDB" id="3239511at2759"/>
<dbReference type="InterPro" id="IPR041078">
    <property type="entry name" value="Plavaka"/>
</dbReference>
<keyword evidence="2" id="KW-1185">Reference proteome</keyword>
<dbReference type="AlphaFoldDB" id="F8PI40"/>
<evidence type="ECO:0000313" key="1">
    <source>
        <dbReference type="EMBL" id="EGO04618.1"/>
    </source>
</evidence>
<dbReference type="EMBL" id="GL945474">
    <property type="protein sequence ID" value="EGO04618.1"/>
    <property type="molecule type" value="Genomic_DNA"/>
</dbReference>
<dbReference type="STRING" id="936435.F8PI40"/>
<dbReference type="InParanoid" id="F8PI40"/>
<sequence>METEHSLTFLLSEKTREAICRSSCFHDAPSVGLNFMGESLQIDDIKTEYHPTRGRTAKVDHFSDFKCGFSGKARIKNSCLWQLFKSRVDFEFAEVALEAASNKDQINRLVKVIHQKHFVFDAKRLFKCNGDNFVQFIDKPWTAGDFWDIQMAESLYILFYMLIKQLSSFGTVKGYPIITRCAKLPTDIQNGTGIGGGRVVGWLPVVPEDEEHKGKKSFANFKNVVWHELFLKVVESLELHAKTGYYYQRTEGDVLYLFPIILILSADYEEQCAMPSSHGTNCNFPCPICLVPRDKLSDTTQTFTRRTSAHSESILLEAKQQQTAANKEIVLKNCGLCPVKEFLFWIEAEGQAASHQLDDQYNLNHFGRVASIEILDATKHEGISKMVIFALHNVFDVQLHKPAHLLLKSIHLFLDVDMYTGLTVHTTETIAAGRQALKLFSQDMDLHGPLKDSYRFRTNFKHVAEQILQADHWCLVSCFIRQDIAAFDSQLMGDLKGDEVDLKITKMSHVLLGLKCPATSFQGLEESRKDNAAFTSFLQINIAFPGGKHIKLGAEDKITECCFMKVDYESIVVDSRIFARLIMLFICTIDQVDYLFALVQPYDAPVGRRQHKDKDLGLWRIWAKSCSDAEFVPLRSIVCGAAMAPDYKVSGNFFLIDTVDSDWFLRTKKMWSKLPAKHT</sequence>
<organism evidence="2">
    <name type="scientific">Serpula lacrymans var. lacrymans (strain S7.3)</name>
    <name type="common">Dry rot fungus</name>
    <dbReference type="NCBI Taxonomy" id="936435"/>
    <lineage>
        <taxon>Eukaryota</taxon>
        <taxon>Fungi</taxon>
        <taxon>Dikarya</taxon>
        <taxon>Basidiomycota</taxon>
        <taxon>Agaricomycotina</taxon>
        <taxon>Agaricomycetes</taxon>
        <taxon>Agaricomycetidae</taxon>
        <taxon>Boletales</taxon>
        <taxon>Coniophorineae</taxon>
        <taxon>Serpulaceae</taxon>
        <taxon>Serpula</taxon>
    </lineage>
</organism>
<reference evidence="2" key="1">
    <citation type="journal article" date="2011" name="Science">
        <title>The plant cell wall-decomposing machinery underlies the functional diversity of forest fungi.</title>
        <authorList>
            <person name="Eastwood D.C."/>
            <person name="Floudas D."/>
            <person name="Binder M."/>
            <person name="Majcherczyk A."/>
            <person name="Schneider P."/>
            <person name="Aerts A."/>
            <person name="Asiegbu F.O."/>
            <person name="Baker S.E."/>
            <person name="Barry K."/>
            <person name="Bendiksby M."/>
            <person name="Blumentritt M."/>
            <person name="Coutinho P.M."/>
            <person name="Cullen D."/>
            <person name="de Vries R.P."/>
            <person name="Gathman A."/>
            <person name="Goodell B."/>
            <person name="Henrissat B."/>
            <person name="Ihrmark K."/>
            <person name="Kauserud H."/>
            <person name="Kohler A."/>
            <person name="LaButti K."/>
            <person name="Lapidus A."/>
            <person name="Lavin J.L."/>
            <person name="Lee Y.-H."/>
            <person name="Lindquist E."/>
            <person name="Lilly W."/>
            <person name="Lucas S."/>
            <person name="Morin E."/>
            <person name="Murat C."/>
            <person name="Oguiza J.A."/>
            <person name="Park J."/>
            <person name="Pisabarro A.G."/>
            <person name="Riley R."/>
            <person name="Rosling A."/>
            <person name="Salamov A."/>
            <person name="Schmidt O."/>
            <person name="Schmutz J."/>
            <person name="Skrede I."/>
            <person name="Stenlid J."/>
            <person name="Wiebenga A."/>
            <person name="Xie X."/>
            <person name="Kuees U."/>
            <person name="Hibbett D.S."/>
            <person name="Hoffmeister D."/>
            <person name="Hoegberg N."/>
            <person name="Martin F."/>
            <person name="Grigoriev I.V."/>
            <person name="Watkinson S.C."/>
        </authorList>
    </citation>
    <scope>NUCLEOTIDE SEQUENCE [LARGE SCALE GENOMIC DNA]</scope>
    <source>
        <strain evidence="2">strain S7.3</strain>
    </source>
</reference>
<dbReference type="Proteomes" id="UP000008063">
    <property type="component" value="Unassembled WGS sequence"/>
</dbReference>
<accession>F8PI40</accession>
<protein>
    <submittedName>
        <fullName evidence="1">Uncharacterized protein</fullName>
    </submittedName>
</protein>
<proteinExistence type="predicted"/>
<dbReference type="Pfam" id="PF18759">
    <property type="entry name" value="Plavaka"/>
    <property type="match status" value="1"/>
</dbReference>
<evidence type="ECO:0000313" key="2">
    <source>
        <dbReference type="Proteomes" id="UP000008063"/>
    </source>
</evidence>
<gene>
    <name evidence="1" type="ORF">SERLA73DRAFT_118586</name>
</gene>
<dbReference type="HOGENOM" id="CLU_009122_0_0_1"/>
<name>F8PI40_SERL3</name>